<feature type="region of interest" description="Disordered" evidence="11">
    <location>
        <begin position="566"/>
        <end position="595"/>
    </location>
</feature>
<evidence type="ECO:0000256" key="2">
    <source>
        <dbReference type="ARBA" id="ARBA00022723"/>
    </source>
</evidence>
<dbReference type="PANTHER" id="PTHR46105:SF5">
    <property type="entry name" value="ZINC FINGER AND BTB DOMAIN-CONTAINING PROTEIN 44 ISOFORM X1"/>
    <property type="match status" value="1"/>
</dbReference>
<dbReference type="InterPro" id="IPR011333">
    <property type="entry name" value="SKP1/BTB/POZ_sf"/>
</dbReference>
<dbReference type="FunFam" id="3.30.160.60:FF:000100">
    <property type="entry name" value="Zinc finger 45-like"/>
    <property type="match status" value="1"/>
</dbReference>
<dbReference type="AlphaFoldDB" id="A0A3Q3N2K3"/>
<feature type="region of interest" description="Disordered" evidence="11">
    <location>
        <begin position="129"/>
        <end position="149"/>
    </location>
</feature>
<evidence type="ECO:0000256" key="9">
    <source>
        <dbReference type="ARBA" id="ARBA00023242"/>
    </source>
</evidence>
<feature type="compositionally biased region" description="Polar residues" evidence="11">
    <location>
        <begin position="577"/>
        <end position="587"/>
    </location>
</feature>
<dbReference type="FunFam" id="3.30.160.60:FF:000446">
    <property type="entry name" value="Zinc finger protein"/>
    <property type="match status" value="1"/>
</dbReference>
<dbReference type="Proteomes" id="UP000261640">
    <property type="component" value="Unplaced"/>
</dbReference>
<evidence type="ECO:0000256" key="4">
    <source>
        <dbReference type="ARBA" id="ARBA00022771"/>
    </source>
</evidence>
<dbReference type="InterPro" id="IPR013087">
    <property type="entry name" value="Znf_C2H2_type"/>
</dbReference>
<dbReference type="STRING" id="205130.ENSMAMP00000030787"/>
<keyword evidence="5" id="KW-0862">Zinc</keyword>
<dbReference type="GO" id="GO:0000981">
    <property type="term" value="F:DNA-binding transcription factor activity, RNA polymerase II-specific"/>
    <property type="evidence" value="ECO:0007669"/>
    <property type="project" value="TreeGrafter"/>
</dbReference>
<feature type="compositionally biased region" description="Basic and acidic residues" evidence="11">
    <location>
        <begin position="408"/>
        <end position="427"/>
    </location>
</feature>
<keyword evidence="15" id="KW-1185">Reference proteome</keyword>
<dbReference type="InterPro" id="IPR050457">
    <property type="entry name" value="ZnFinger_BTB_dom_contain"/>
</dbReference>
<keyword evidence="6" id="KW-0805">Transcription regulation</keyword>
<feature type="region of interest" description="Disordered" evidence="11">
    <location>
        <begin position="736"/>
        <end position="814"/>
    </location>
</feature>
<feature type="compositionally biased region" description="Basic and acidic residues" evidence="11">
    <location>
        <begin position="790"/>
        <end position="805"/>
    </location>
</feature>
<dbReference type="Pfam" id="PF00096">
    <property type="entry name" value="zf-C2H2"/>
    <property type="match status" value="2"/>
</dbReference>
<evidence type="ECO:0000313" key="15">
    <source>
        <dbReference type="Proteomes" id="UP000261640"/>
    </source>
</evidence>
<sequence length="952" mass="104912">MEASCVQEVSSHTATLLSSLNLQRERAQFCDCVVRQSQSPGELYPAHRCVLAASSPVLASILSSASALVELQAPCLSGSVLALLLDYIYTGTLPYAHSLQQYYSLLSAASYLQMDELQEALWAWQQNDADKTNSSNGTDTQPYRDNINTHSKTSTWSTDGFRRLESSASYLKRKDPSIVEISDETSMHSASKGPCIKEAETDTCGTSNTNGNCCSRIDSSAISTESWVNTDNCRQVTHLSTQNLIHNIPSTTEVHGVSRMDKEVQKDLFHSASTVKAETWQKNREGGLTRIVEDKKSSSSSPSLSPHPCCGAVPVICHSSTAVMHQLAEVPAMPVFLPVSQALVNAKALVSQSANTENERMLEGITTKHKHQHGGETLNYRSNKDTGTQSCAVQDLCYKSNTDQFDMLKQDDSRSDPHDLIKPDDTSKGLSDIPDHKNHKSHRDSFQNKNHRKYVKDDLVPQNKVCSKLIRGLTFETDFDDFPSKHQQMDCSDCHSILLSAATEQHSQDPRSILPLPVGDSDTGSNSHCEALCPRDEAVEEHSFSSKQGHDCNLYRPKPIRYPTLDLAETSKRDTSSNRYQQDSGNKGTAMGGRRHSADVCLLVPNMPESNLDNITDGLSNIEHHRDIETTEPHLTFTFPVDSKISDPMFSDVGHSYHGHLHYHCLPQENIHLSHGYSDHKHSHTSYLGQTDQSSDDDEGGPGHSPLSQHFSTGTTDQVLLLDISARPAELLVSYNHSSEQEEKGVIVNKKDTFESRIRNNDTEQRNEATSGAGAGKRNSTAKTEFMAESFDKDQNKSENAEEGKSAGGDQSRSIADIINNTGVVEVSNNENQTSILTACSHLSVPDSVQASMSSTLSVCIPSTLSAGMSTNISAHLSTPVHQSFQCSLCDRSFSQRGSLNRHVRSHLGVRPFPCPHCPMTFSRQYRVMEHMRVHQRCTLGNDFHKPPVSSV</sequence>
<feature type="domain" description="C2H2-type" evidence="13">
    <location>
        <begin position="885"/>
        <end position="912"/>
    </location>
</feature>
<dbReference type="GO" id="GO:0005634">
    <property type="term" value="C:nucleus"/>
    <property type="evidence" value="ECO:0007669"/>
    <property type="project" value="UniProtKB-SubCell"/>
</dbReference>
<protein>
    <submittedName>
        <fullName evidence="14">Uncharacterized LOC113122843</fullName>
    </submittedName>
</protein>
<name>A0A3Q3N2K3_9TELE</name>
<dbReference type="Ensembl" id="ENSMAMT00000031590.2">
    <property type="protein sequence ID" value="ENSMAMP00000030787.1"/>
    <property type="gene ID" value="ENSMAMG00000020754.2"/>
</dbReference>
<accession>A0A3Q3N2K3</accession>
<dbReference type="PROSITE" id="PS50157">
    <property type="entry name" value="ZINC_FINGER_C2H2_2"/>
    <property type="match status" value="2"/>
</dbReference>
<dbReference type="SMART" id="SM00225">
    <property type="entry name" value="BTB"/>
    <property type="match status" value="1"/>
</dbReference>
<keyword evidence="7" id="KW-0238">DNA-binding</keyword>
<evidence type="ECO:0000256" key="8">
    <source>
        <dbReference type="ARBA" id="ARBA00023163"/>
    </source>
</evidence>
<dbReference type="SMART" id="SM00355">
    <property type="entry name" value="ZnF_C2H2"/>
    <property type="match status" value="2"/>
</dbReference>
<organism evidence="14 15">
    <name type="scientific">Mastacembelus armatus</name>
    <name type="common">zig-zag eel</name>
    <dbReference type="NCBI Taxonomy" id="205130"/>
    <lineage>
        <taxon>Eukaryota</taxon>
        <taxon>Metazoa</taxon>
        <taxon>Chordata</taxon>
        <taxon>Craniata</taxon>
        <taxon>Vertebrata</taxon>
        <taxon>Euteleostomi</taxon>
        <taxon>Actinopterygii</taxon>
        <taxon>Neopterygii</taxon>
        <taxon>Teleostei</taxon>
        <taxon>Neoteleostei</taxon>
        <taxon>Acanthomorphata</taxon>
        <taxon>Anabantaria</taxon>
        <taxon>Synbranchiformes</taxon>
        <taxon>Mastacembelidae</taxon>
        <taxon>Mastacembelus</taxon>
    </lineage>
</organism>
<feature type="region of interest" description="Disordered" evidence="11">
    <location>
        <begin position="408"/>
        <end position="454"/>
    </location>
</feature>
<keyword evidence="3" id="KW-0677">Repeat</keyword>
<feature type="compositionally biased region" description="Basic and acidic residues" evidence="11">
    <location>
        <begin position="739"/>
        <end position="767"/>
    </location>
</feature>
<dbReference type="InterPro" id="IPR000210">
    <property type="entry name" value="BTB/POZ_dom"/>
</dbReference>
<dbReference type="InParanoid" id="A0A3Q3N2K3"/>
<dbReference type="InterPro" id="IPR036236">
    <property type="entry name" value="Znf_C2H2_sf"/>
</dbReference>
<dbReference type="PANTHER" id="PTHR46105">
    <property type="entry name" value="AGAP004733-PA"/>
    <property type="match status" value="1"/>
</dbReference>
<keyword evidence="2" id="KW-0479">Metal-binding</keyword>
<feature type="domain" description="C2H2-type" evidence="13">
    <location>
        <begin position="913"/>
        <end position="935"/>
    </location>
</feature>
<dbReference type="SUPFAM" id="SSF57667">
    <property type="entry name" value="beta-beta-alpha zinc fingers"/>
    <property type="match status" value="1"/>
</dbReference>
<dbReference type="GeneTree" id="ENSGT00940000175871"/>
<dbReference type="Gene3D" id="3.30.710.10">
    <property type="entry name" value="Potassium Channel Kv1.1, Chain A"/>
    <property type="match status" value="1"/>
</dbReference>
<evidence type="ECO:0000256" key="11">
    <source>
        <dbReference type="SAM" id="MobiDB-lite"/>
    </source>
</evidence>
<dbReference type="PROSITE" id="PS50097">
    <property type="entry name" value="BTB"/>
    <property type="match status" value="1"/>
</dbReference>
<evidence type="ECO:0000256" key="7">
    <source>
        <dbReference type="ARBA" id="ARBA00023125"/>
    </source>
</evidence>
<dbReference type="PROSITE" id="PS00028">
    <property type="entry name" value="ZINC_FINGER_C2H2_1"/>
    <property type="match status" value="2"/>
</dbReference>
<evidence type="ECO:0000256" key="5">
    <source>
        <dbReference type="ARBA" id="ARBA00022833"/>
    </source>
</evidence>
<comment type="subcellular location">
    <subcellularLocation>
        <location evidence="1">Nucleus</location>
    </subcellularLocation>
</comment>
<reference evidence="14" key="1">
    <citation type="submission" date="2025-08" db="UniProtKB">
        <authorList>
            <consortium name="Ensembl"/>
        </authorList>
    </citation>
    <scope>IDENTIFICATION</scope>
</reference>
<evidence type="ECO:0000256" key="3">
    <source>
        <dbReference type="ARBA" id="ARBA00022737"/>
    </source>
</evidence>
<dbReference type="Gene3D" id="3.30.160.60">
    <property type="entry name" value="Classic Zinc Finger"/>
    <property type="match status" value="2"/>
</dbReference>
<evidence type="ECO:0000256" key="10">
    <source>
        <dbReference type="PROSITE-ProRule" id="PRU00042"/>
    </source>
</evidence>
<dbReference type="GO" id="GO:0008270">
    <property type="term" value="F:zinc ion binding"/>
    <property type="evidence" value="ECO:0007669"/>
    <property type="project" value="UniProtKB-KW"/>
</dbReference>
<dbReference type="RefSeq" id="XP_026150254.1">
    <property type="nucleotide sequence ID" value="XM_026294469.1"/>
</dbReference>
<dbReference type="SUPFAM" id="SSF54695">
    <property type="entry name" value="POZ domain"/>
    <property type="match status" value="1"/>
</dbReference>
<evidence type="ECO:0000256" key="1">
    <source>
        <dbReference type="ARBA" id="ARBA00004123"/>
    </source>
</evidence>
<keyword evidence="4 10" id="KW-0863">Zinc-finger</keyword>
<proteinExistence type="predicted"/>
<dbReference type="OrthoDB" id="3437960at2759"/>
<feature type="domain" description="BTB" evidence="12">
    <location>
        <begin position="30"/>
        <end position="97"/>
    </location>
</feature>
<dbReference type="Pfam" id="PF00651">
    <property type="entry name" value="BTB"/>
    <property type="match status" value="1"/>
</dbReference>
<evidence type="ECO:0000256" key="6">
    <source>
        <dbReference type="ARBA" id="ARBA00023015"/>
    </source>
</evidence>
<dbReference type="GeneID" id="113122843"/>
<evidence type="ECO:0000313" key="14">
    <source>
        <dbReference type="Ensembl" id="ENSMAMP00000030787.1"/>
    </source>
</evidence>
<dbReference type="GO" id="GO:0000978">
    <property type="term" value="F:RNA polymerase II cis-regulatory region sequence-specific DNA binding"/>
    <property type="evidence" value="ECO:0007669"/>
    <property type="project" value="TreeGrafter"/>
</dbReference>
<keyword evidence="9" id="KW-0539">Nucleus</keyword>
<evidence type="ECO:0000259" key="13">
    <source>
        <dbReference type="PROSITE" id="PS50157"/>
    </source>
</evidence>
<evidence type="ECO:0000259" key="12">
    <source>
        <dbReference type="PROSITE" id="PS50097"/>
    </source>
</evidence>
<reference evidence="14" key="2">
    <citation type="submission" date="2025-09" db="UniProtKB">
        <authorList>
            <consortium name="Ensembl"/>
        </authorList>
    </citation>
    <scope>IDENTIFICATION</scope>
</reference>
<feature type="region of interest" description="Disordered" evidence="11">
    <location>
        <begin position="676"/>
        <end position="713"/>
    </location>
</feature>
<keyword evidence="8" id="KW-0804">Transcription</keyword>